<dbReference type="AlphaFoldDB" id="A0A9P4IH98"/>
<feature type="transmembrane region" description="Helical" evidence="7">
    <location>
        <begin position="309"/>
        <end position="335"/>
    </location>
</feature>
<accession>A0A9P4IH98</accession>
<dbReference type="GO" id="GO:0140115">
    <property type="term" value="P:export across plasma membrane"/>
    <property type="evidence" value="ECO:0007669"/>
    <property type="project" value="UniProtKB-ARBA"/>
</dbReference>
<feature type="transmembrane region" description="Helical" evidence="7">
    <location>
        <begin position="114"/>
        <end position="133"/>
    </location>
</feature>
<proteinExistence type="inferred from homology"/>
<organism evidence="9 10">
    <name type="scientific">Rhizodiscina lignyota</name>
    <dbReference type="NCBI Taxonomy" id="1504668"/>
    <lineage>
        <taxon>Eukaryota</taxon>
        <taxon>Fungi</taxon>
        <taxon>Dikarya</taxon>
        <taxon>Ascomycota</taxon>
        <taxon>Pezizomycotina</taxon>
        <taxon>Dothideomycetes</taxon>
        <taxon>Pleosporomycetidae</taxon>
        <taxon>Aulographales</taxon>
        <taxon>Rhizodiscinaceae</taxon>
        <taxon>Rhizodiscina</taxon>
    </lineage>
</organism>
<dbReference type="InterPro" id="IPR005829">
    <property type="entry name" value="Sugar_transporter_CS"/>
</dbReference>
<evidence type="ECO:0000256" key="7">
    <source>
        <dbReference type="SAM" id="Phobius"/>
    </source>
</evidence>
<dbReference type="CDD" id="cd17323">
    <property type="entry name" value="MFS_Tpo1_MDR_like"/>
    <property type="match status" value="1"/>
</dbReference>
<dbReference type="InterPro" id="IPR036259">
    <property type="entry name" value="MFS_trans_sf"/>
</dbReference>
<comment type="caution">
    <text evidence="9">The sequence shown here is derived from an EMBL/GenBank/DDBJ whole genome shotgun (WGS) entry which is preliminary data.</text>
</comment>
<keyword evidence="3 7" id="KW-0812">Transmembrane</keyword>
<dbReference type="PROSITE" id="PS00216">
    <property type="entry name" value="SUGAR_TRANSPORT_1"/>
    <property type="match status" value="1"/>
</dbReference>
<dbReference type="Proteomes" id="UP000799772">
    <property type="component" value="Unassembled WGS sequence"/>
</dbReference>
<dbReference type="PANTHER" id="PTHR23502">
    <property type="entry name" value="MAJOR FACILITATOR SUPERFAMILY"/>
    <property type="match status" value="1"/>
</dbReference>
<feature type="compositionally biased region" description="Basic and acidic residues" evidence="6">
    <location>
        <begin position="1"/>
        <end position="21"/>
    </location>
</feature>
<feature type="transmembrane region" description="Helical" evidence="7">
    <location>
        <begin position="347"/>
        <end position="367"/>
    </location>
</feature>
<evidence type="ECO:0000256" key="4">
    <source>
        <dbReference type="ARBA" id="ARBA00022989"/>
    </source>
</evidence>
<gene>
    <name evidence="9" type="ORF">NA57DRAFT_40824</name>
</gene>
<dbReference type="GO" id="GO:0005886">
    <property type="term" value="C:plasma membrane"/>
    <property type="evidence" value="ECO:0007669"/>
    <property type="project" value="TreeGrafter"/>
</dbReference>
<evidence type="ECO:0000313" key="10">
    <source>
        <dbReference type="Proteomes" id="UP000799772"/>
    </source>
</evidence>
<evidence type="ECO:0000256" key="5">
    <source>
        <dbReference type="ARBA" id="ARBA00023136"/>
    </source>
</evidence>
<evidence type="ECO:0000256" key="1">
    <source>
        <dbReference type="ARBA" id="ARBA00004141"/>
    </source>
</evidence>
<dbReference type="InterPro" id="IPR020846">
    <property type="entry name" value="MFS_dom"/>
</dbReference>
<dbReference type="FunFam" id="1.20.1250.20:FF:000082">
    <property type="entry name" value="MFS multidrug transporter, putative"/>
    <property type="match status" value="1"/>
</dbReference>
<dbReference type="OrthoDB" id="3561359at2759"/>
<dbReference type="InterPro" id="IPR011701">
    <property type="entry name" value="MFS"/>
</dbReference>
<dbReference type="Gene3D" id="1.20.1250.20">
    <property type="entry name" value="MFS general substrate transporter like domains"/>
    <property type="match status" value="1"/>
</dbReference>
<comment type="similarity">
    <text evidence="2">Belongs to the major facilitator superfamily.</text>
</comment>
<dbReference type="Pfam" id="PF07690">
    <property type="entry name" value="MFS_1"/>
    <property type="match status" value="1"/>
</dbReference>
<dbReference type="SUPFAM" id="SSF103473">
    <property type="entry name" value="MFS general substrate transporter"/>
    <property type="match status" value="1"/>
</dbReference>
<dbReference type="GO" id="GO:0022857">
    <property type="term" value="F:transmembrane transporter activity"/>
    <property type="evidence" value="ECO:0007669"/>
    <property type="project" value="InterPro"/>
</dbReference>
<feature type="transmembrane region" description="Helical" evidence="7">
    <location>
        <begin position="231"/>
        <end position="254"/>
    </location>
</feature>
<sequence>MDSTKEKKDYGSDIDDEERRLGTPISPTTEADTFAPIQSELPVDEESKDPIQGDFTVKWEENDPQNPRNKLSYARKWAITVIIAGSSMCVTNASSLYTSTYGQIIPEFHSSREVVTLGLSTFVFGLGLGPMVLSPLSEFYGRRPVYIASYSFFLIWLIPCAVARNTATMLVARFFDGLAGSAFLSVAGGTIGDMFSRDQLSAPMMVYSASPFMGPEIGPLVGGFINQYTNWRWSFYILLIWAGVQLALITFFVPETYHPVLLRRKAQELRKSTGNEAWIAPLEKHERSIPMTVFISCYRPFQLLFFEPMCLNLCILSAILLGILYLFFGAFPLVFKENHDFTLSQTGLSFLGLMVGMIIAILSDPWWKRNHRRLCRNLEARTGEHGASEPEYRLPPAILGAFLVPIGLFGKSWTPISAGCWHCTPIIFSGVFGVGIILVFSGVFTFLVDCYPLYAASALAANSFARSSFAAAFPLFGVQMYETLGYPWASSLLAFLSLAMAPFPYLFFKYGKRLRGKSRFASS</sequence>
<protein>
    <submittedName>
        <fullName evidence="9">MFS general substrate transporter</fullName>
    </submittedName>
</protein>
<dbReference type="GO" id="GO:0042908">
    <property type="term" value="P:xenobiotic transport"/>
    <property type="evidence" value="ECO:0007669"/>
    <property type="project" value="UniProtKB-ARBA"/>
</dbReference>
<feature type="transmembrane region" description="Helical" evidence="7">
    <location>
        <begin position="488"/>
        <end position="508"/>
    </location>
</feature>
<feature type="transmembrane region" description="Helical" evidence="7">
    <location>
        <begin position="170"/>
        <end position="192"/>
    </location>
</feature>
<dbReference type="PROSITE" id="PS50850">
    <property type="entry name" value="MFS"/>
    <property type="match status" value="1"/>
</dbReference>
<evidence type="ECO:0000256" key="2">
    <source>
        <dbReference type="ARBA" id="ARBA00008335"/>
    </source>
</evidence>
<evidence type="ECO:0000313" key="9">
    <source>
        <dbReference type="EMBL" id="KAF2098191.1"/>
    </source>
</evidence>
<feature type="transmembrane region" description="Helical" evidence="7">
    <location>
        <begin position="426"/>
        <end position="447"/>
    </location>
</feature>
<evidence type="ECO:0000259" key="8">
    <source>
        <dbReference type="PROSITE" id="PS50850"/>
    </source>
</evidence>
<name>A0A9P4IH98_9PEZI</name>
<dbReference type="EMBL" id="ML978127">
    <property type="protein sequence ID" value="KAF2098191.1"/>
    <property type="molecule type" value="Genomic_DNA"/>
</dbReference>
<evidence type="ECO:0000256" key="3">
    <source>
        <dbReference type="ARBA" id="ARBA00022692"/>
    </source>
</evidence>
<evidence type="ECO:0000256" key="6">
    <source>
        <dbReference type="SAM" id="MobiDB-lite"/>
    </source>
</evidence>
<feature type="transmembrane region" description="Helical" evidence="7">
    <location>
        <begin position="145"/>
        <end position="164"/>
    </location>
</feature>
<dbReference type="PANTHER" id="PTHR23502:SF7">
    <property type="entry name" value="DRUG_PROTON ANTIPORTER YHK8-RELATED"/>
    <property type="match status" value="1"/>
</dbReference>
<comment type="subcellular location">
    <subcellularLocation>
        <location evidence="1">Membrane</location>
        <topology evidence="1">Multi-pass membrane protein</topology>
    </subcellularLocation>
</comment>
<reference evidence="9" key="1">
    <citation type="journal article" date="2020" name="Stud. Mycol.">
        <title>101 Dothideomycetes genomes: a test case for predicting lifestyles and emergence of pathogens.</title>
        <authorList>
            <person name="Haridas S."/>
            <person name="Albert R."/>
            <person name="Binder M."/>
            <person name="Bloem J."/>
            <person name="Labutti K."/>
            <person name="Salamov A."/>
            <person name="Andreopoulos B."/>
            <person name="Baker S."/>
            <person name="Barry K."/>
            <person name="Bills G."/>
            <person name="Bluhm B."/>
            <person name="Cannon C."/>
            <person name="Castanera R."/>
            <person name="Culley D."/>
            <person name="Daum C."/>
            <person name="Ezra D."/>
            <person name="Gonzalez J."/>
            <person name="Henrissat B."/>
            <person name="Kuo A."/>
            <person name="Liang C."/>
            <person name="Lipzen A."/>
            <person name="Lutzoni F."/>
            <person name="Magnuson J."/>
            <person name="Mondo S."/>
            <person name="Nolan M."/>
            <person name="Ohm R."/>
            <person name="Pangilinan J."/>
            <person name="Park H.-J."/>
            <person name="Ramirez L."/>
            <person name="Alfaro M."/>
            <person name="Sun H."/>
            <person name="Tritt A."/>
            <person name="Yoshinaga Y."/>
            <person name="Zwiers L.-H."/>
            <person name="Turgeon B."/>
            <person name="Goodwin S."/>
            <person name="Spatafora J."/>
            <person name="Crous P."/>
            <person name="Grigoriev I."/>
        </authorList>
    </citation>
    <scope>NUCLEOTIDE SEQUENCE</scope>
    <source>
        <strain evidence="9">CBS 133067</strain>
    </source>
</reference>
<keyword evidence="4 7" id="KW-1133">Transmembrane helix</keyword>
<feature type="region of interest" description="Disordered" evidence="6">
    <location>
        <begin position="1"/>
        <end position="50"/>
    </location>
</feature>
<feature type="domain" description="Major facilitator superfamily (MFS) profile" evidence="8">
    <location>
        <begin position="78"/>
        <end position="512"/>
    </location>
</feature>
<keyword evidence="5 7" id="KW-0472">Membrane</keyword>
<keyword evidence="10" id="KW-1185">Reference proteome</keyword>